<evidence type="ECO:0000313" key="2">
    <source>
        <dbReference type="EMBL" id="PSN59044.1"/>
    </source>
</evidence>
<proteinExistence type="predicted"/>
<protein>
    <submittedName>
        <fullName evidence="2">Uncharacterized protein</fullName>
    </submittedName>
</protein>
<gene>
    <name evidence="2" type="ORF">BS50DRAFT_287860</name>
</gene>
<dbReference type="AlphaFoldDB" id="A0A2T2N0V9"/>
<accession>A0A2T2N0V9</accession>
<sequence length="176" mass="19022">MHDCCCCCLKGDLLPARKRTSGAHTDGVCCWSGADPQECAFLACATPIGSSISDINFVHAQPWLPGCPRITPLSTFLSRCCVIETQGGQSSVWPLPFRRNGKLEQNSKSWLVLPCLLGGLVSWDIGARINTSLQGWRLVVPDHTSLSEPSATFRPAQSRERGIQPSSGTPVRDIAT</sequence>
<feature type="region of interest" description="Disordered" evidence="1">
    <location>
        <begin position="148"/>
        <end position="176"/>
    </location>
</feature>
<organism evidence="2 3">
    <name type="scientific">Corynespora cassiicola Philippines</name>
    <dbReference type="NCBI Taxonomy" id="1448308"/>
    <lineage>
        <taxon>Eukaryota</taxon>
        <taxon>Fungi</taxon>
        <taxon>Dikarya</taxon>
        <taxon>Ascomycota</taxon>
        <taxon>Pezizomycotina</taxon>
        <taxon>Dothideomycetes</taxon>
        <taxon>Pleosporomycetidae</taxon>
        <taxon>Pleosporales</taxon>
        <taxon>Corynesporascaceae</taxon>
        <taxon>Corynespora</taxon>
    </lineage>
</organism>
<reference evidence="2 3" key="1">
    <citation type="journal article" date="2018" name="Front. Microbiol.">
        <title>Genome-Wide Analysis of Corynespora cassiicola Leaf Fall Disease Putative Effectors.</title>
        <authorList>
            <person name="Lopez D."/>
            <person name="Ribeiro S."/>
            <person name="Label P."/>
            <person name="Fumanal B."/>
            <person name="Venisse J.S."/>
            <person name="Kohler A."/>
            <person name="de Oliveira R.R."/>
            <person name="Labutti K."/>
            <person name="Lipzen A."/>
            <person name="Lail K."/>
            <person name="Bauer D."/>
            <person name="Ohm R.A."/>
            <person name="Barry K.W."/>
            <person name="Spatafora J."/>
            <person name="Grigoriev I.V."/>
            <person name="Martin F.M."/>
            <person name="Pujade-Renaud V."/>
        </authorList>
    </citation>
    <scope>NUCLEOTIDE SEQUENCE [LARGE SCALE GENOMIC DNA]</scope>
    <source>
        <strain evidence="2 3">Philippines</strain>
    </source>
</reference>
<keyword evidence="3" id="KW-1185">Reference proteome</keyword>
<dbReference type="EMBL" id="KZ678169">
    <property type="protein sequence ID" value="PSN59044.1"/>
    <property type="molecule type" value="Genomic_DNA"/>
</dbReference>
<evidence type="ECO:0000313" key="3">
    <source>
        <dbReference type="Proteomes" id="UP000240883"/>
    </source>
</evidence>
<evidence type="ECO:0000256" key="1">
    <source>
        <dbReference type="SAM" id="MobiDB-lite"/>
    </source>
</evidence>
<dbReference type="Proteomes" id="UP000240883">
    <property type="component" value="Unassembled WGS sequence"/>
</dbReference>
<name>A0A2T2N0V9_CORCC</name>